<dbReference type="KEGG" id="aplc:110987497"/>
<dbReference type="GO" id="GO:0021675">
    <property type="term" value="P:nerve development"/>
    <property type="evidence" value="ECO:0007669"/>
    <property type="project" value="TreeGrafter"/>
</dbReference>
<proteinExistence type="inferred from homology"/>
<feature type="region of interest" description="Disordered" evidence="3">
    <location>
        <begin position="354"/>
        <end position="374"/>
    </location>
</feature>
<feature type="compositionally biased region" description="Basic and acidic residues" evidence="3">
    <location>
        <begin position="137"/>
        <end position="152"/>
    </location>
</feature>
<feature type="domain" description="Nerve growth factor-related" evidence="4">
    <location>
        <begin position="233"/>
        <end position="343"/>
    </location>
</feature>
<gene>
    <name evidence="6" type="primary">LOC110987497</name>
</gene>
<dbReference type="PROSITE" id="PS50270">
    <property type="entry name" value="NGF_2"/>
    <property type="match status" value="1"/>
</dbReference>
<keyword evidence="2" id="KW-0339">Growth factor</keyword>
<evidence type="ECO:0000313" key="5">
    <source>
        <dbReference type="Proteomes" id="UP000694845"/>
    </source>
</evidence>
<dbReference type="AlphaFoldDB" id="A0A8B7ZRA5"/>
<dbReference type="Pfam" id="PF00243">
    <property type="entry name" value="NGF"/>
    <property type="match status" value="1"/>
</dbReference>
<dbReference type="GO" id="GO:0007169">
    <property type="term" value="P:cell surface receptor protein tyrosine kinase signaling pathway"/>
    <property type="evidence" value="ECO:0007669"/>
    <property type="project" value="TreeGrafter"/>
</dbReference>
<dbReference type="RefSeq" id="XP_022105961.1">
    <property type="nucleotide sequence ID" value="XM_022250269.1"/>
</dbReference>
<feature type="compositionally biased region" description="Polar residues" evidence="3">
    <location>
        <begin position="359"/>
        <end position="374"/>
    </location>
</feature>
<dbReference type="PRINTS" id="PR00268">
    <property type="entry name" value="NGF"/>
</dbReference>
<dbReference type="GO" id="GO:0038180">
    <property type="term" value="P:nerve growth factor signaling pathway"/>
    <property type="evidence" value="ECO:0007669"/>
    <property type="project" value="TreeGrafter"/>
</dbReference>
<evidence type="ECO:0000256" key="2">
    <source>
        <dbReference type="ARBA" id="ARBA00023030"/>
    </source>
</evidence>
<keyword evidence="5" id="KW-1185">Reference proteome</keyword>
<dbReference type="OrthoDB" id="6491780at2759"/>
<accession>A0A8B7ZRA5</accession>
<dbReference type="PANTHER" id="PTHR11589">
    <property type="entry name" value="NERVE GROWTH FACTOR NGF -RELATED"/>
    <property type="match status" value="1"/>
</dbReference>
<evidence type="ECO:0000313" key="6">
    <source>
        <dbReference type="RefSeq" id="XP_022105961.1"/>
    </source>
</evidence>
<protein>
    <submittedName>
        <fullName evidence="6">Uncharacterized protein LOC110987497 isoform X1</fullName>
    </submittedName>
</protein>
<dbReference type="Proteomes" id="UP000694845">
    <property type="component" value="Unplaced"/>
</dbReference>
<dbReference type="GO" id="GO:0008083">
    <property type="term" value="F:growth factor activity"/>
    <property type="evidence" value="ECO:0007669"/>
    <property type="project" value="UniProtKB-KW"/>
</dbReference>
<organism evidence="5 6">
    <name type="scientific">Acanthaster planci</name>
    <name type="common">Crown-of-thorns starfish</name>
    <dbReference type="NCBI Taxonomy" id="133434"/>
    <lineage>
        <taxon>Eukaryota</taxon>
        <taxon>Metazoa</taxon>
        <taxon>Echinodermata</taxon>
        <taxon>Eleutherozoa</taxon>
        <taxon>Asterozoa</taxon>
        <taxon>Asteroidea</taxon>
        <taxon>Valvatacea</taxon>
        <taxon>Valvatida</taxon>
        <taxon>Acanthasteridae</taxon>
        <taxon>Acanthaster</taxon>
    </lineage>
</organism>
<feature type="region of interest" description="Disordered" evidence="3">
    <location>
        <begin position="122"/>
        <end position="173"/>
    </location>
</feature>
<name>A0A8B7ZRA5_ACAPL</name>
<dbReference type="GO" id="GO:0043524">
    <property type="term" value="P:negative regulation of neuron apoptotic process"/>
    <property type="evidence" value="ECO:0007669"/>
    <property type="project" value="TreeGrafter"/>
</dbReference>
<dbReference type="SUPFAM" id="SSF57501">
    <property type="entry name" value="Cystine-knot cytokines"/>
    <property type="match status" value="1"/>
</dbReference>
<evidence type="ECO:0000256" key="1">
    <source>
        <dbReference type="ARBA" id="ARBA00010783"/>
    </source>
</evidence>
<reference evidence="6" key="1">
    <citation type="submission" date="2025-08" db="UniProtKB">
        <authorList>
            <consortium name="RefSeq"/>
        </authorList>
    </citation>
    <scope>IDENTIFICATION</scope>
</reference>
<feature type="compositionally biased region" description="Basic residues" evidence="3">
    <location>
        <begin position="153"/>
        <end position="170"/>
    </location>
</feature>
<dbReference type="InterPro" id="IPR029034">
    <property type="entry name" value="Cystine-knot_cytokine"/>
</dbReference>
<evidence type="ECO:0000259" key="4">
    <source>
        <dbReference type="SMART" id="SM00140"/>
    </source>
</evidence>
<dbReference type="GO" id="GO:0048812">
    <property type="term" value="P:neuron projection morphogenesis"/>
    <property type="evidence" value="ECO:0007669"/>
    <property type="project" value="TreeGrafter"/>
</dbReference>
<evidence type="ECO:0000256" key="3">
    <source>
        <dbReference type="SAM" id="MobiDB-lite"/>
    </source>
</evidence>
<dbReference type="Gene3D" id="2.10.90.10">
    <property type="entry name" value="Cystine-knot cytokines"/>
    <property type="match status" value="1"/>
</dbReference>
<comment type="similarity">
    <text evidence="1">Belongs to the NGF-beta family.</text>
</comment>
<sequence>MAKCFVLQRKEVSVTVPVMDFGGVRGGVRGDFIRERSAGNLVLRHCSGPSQHRKKVDRRKVLGGEMVPSWHSQVTVIMGQTSQQVCVRRILTVAIFLLPWAICNAAPYQLADHKNGHWSNDTVTGTSSVTRKKHHSHMEGKHAQGCKHDHSTSSRRHHRDRYRNNPHRHLSRDNEVVPLRSNDDILNNIPTYVSDLVVFSPVKPANPPWSPEAVLRTEANEVTDRHHRERRSTTQGEPYRAVCEPDPGWVKKTWVYDLFGNNVTVINEITTSDGMRAKQWFFQTTCKRTQGATEAPQPCAGIDSRLYESECEEKRSFVYAVVRTDIGEEGWQWVIIPTSCNCAFRPVRNPRRRAWPPAYSSTDTQTQPTIIRDR</sequence>
<dbReference type="GO" id="GO:0005163">
    <property type="term" value="F:nerve growth factor receptor binding"/>
    <property type="evidence" value="ECO:0007669"/>
    <property type="project" value="TreeGrafter"/>
</dbReference>
<dbReference type="GeneID" id="110987497"/>
<dbReference type="InterPro" id="IPR020408">
    <property type="entry name" value="Nerve_growth_factor-like"/>
</dbReference>
<dbReference type="InterPro" id="IPR002072">
    <property type="entry name" value="Nerve_growth_factor-rel"/>
</dbReference>
<dbReference type="PANTHER" id="PTHR11589:SF11">
    <property type="entry name" value="PREPRO-NEUROTROPHIN"/>
    <property type="match status" value="1"/>
</dbReference>
<dbReference type="SMART" id="SM00140">
    <property type="entry name" value="NGF"/>
    <property type="match status" value="1"/>
</dbReference>